<dbReference type="GO" id="GO:0005840">
    <property type="term" value="C:ribosome"/>
    <property type="evidence" value="ECO:0007669"/>
    <property type="project" value="UniProtKB-KW"/>
</dbReference>
<proteinExistence type="inferred from homology"/>
<dbReference type="PANTHER" id="PTHR12878">
    <property type="entry name" value="NADH-UBIQUINONE OXIDOREDUCTASE B8 SUBUNIT"/>
    <property type="match status" value="1"/>
</dbReference>
<gene>
    <name evidence="15" type="primary">NDUFA2</name>
    <name evidence="15" type="ORF">DERF_000061</name>
    <name evidence="14" type="ORF">HUG17_7950</name>
</gene>
<evidence type="ECO:0000256" key="3">
    <source>
        <dbReference type="ARBA" id="ARBA00008939"/>
    </source>
</evidence>
<dbReference type="Gene3D" id="3.40.30.10">
    <property type="entry name" value="Glutaredoxin"/>
    <property type="match status" value="1"/>
</dbReference>
<dbReference type="EMBL" id="SDOV01000005">
    <property type="protein sequence ID" value="KAH7640483.1"/>
    <property type="molecule type" value="Genomic_DNA"/>
</dbReference>
<keyword evidence="7" id="KW-0999">Mitochondrion inner membrane</keyword>
<reference evidence="14" key="2">
    <citation type="submission" date="2020-06" db="EMBL/GenBank/DDBJ databases">
        <authorList>
            <person name="Ji K."/>
            <person name="Li J."/>
        </authorList>
    </citation>
    <scope>NUCLEOTIDE SEQUENCE</scope>
    <source>
        <strain evidence="14">JKM2019</strain>
        <tissue evidence="14">Whole body</tissue>
    </source>
</reference>
<evidence type="ECO:0000256" key="11">
    <source>
        <dbReference type="ARBA" id="ARBA00031441"/>
    </source>
</evidence>
<keyword evidence="16" id="KW-1185">Reference proteome</keyword>
<comment type="similarity">
    <text evidence="3">Belongs to the complex I NDUFA2 subunit family.</text>
</comment>
<keyword evidence="10" id="KW-0472">Membrane</keyword>
<evidence type="ECO:0000313" key="15">
    <source>
        <dbReference type="EMBL" id="KAH9525931.1"/>
    </source>
</evidence>
<dbReference type="SUPFAM" id="SSF52833">
    <property type="entry name" value="Thioredoxin-like"/>
    <property type="match status" value="1"/>
</dbReference>
<evidence type="ECO:0000256" key="4">
    <source>
        <dbReference type="ARBA" id="ARBA00016394"/>
    </source>
</evidence>
<reference evidence="15" key="1">
    <citation type="submission" date="2013-05" db="EMBL/GenBank/DDBJ databases">
        <authorList>
            <person name="Yim A.K.Y."/>
            <person name="Chan T.F."/>
            <person name="Ji K.M."/>
            <person name="Liu X.Y."/>
            <person name="Zhou J.W."/>
            <person name="Li R.Q."/>
            <person name="Yang K.Y."/>
            <person name="Li J."/>
            <person name="Li M."/>
            <person name="Law P.T.W."/>
            <person name="Wu Y.L."/>
            <person name="Cai Z.L."/>
            <person name="Qin H."/>
            <person name="Bao Y."/>
            <person name="Leung R.K.K."/>
            <person name="Ng P.K.S."/>
            <person name="Zou J."/>
            <person name="Zhong X.J."/>
            <person name="Ran P.X."/>
            <person name="Zhong N.S."/>
            <person name="Liu Z.G."/>
            <person name="Tsui S.K.W."/>
        </authorList>
    </citation>
    <scope>NUCLEOTIDE SEQUENCE</scope>
    <source>
        <strain evidence="15">Derf</strain>
        <tissue evidence="15">Whole organism</tissue>
    </source>
</reference>
<keyword evidence="8" id="KW-0249">Electron transport</keyword>
<evidence type="ECO:0000256" key="2">
    <source>
        <dbReference type="ARBA" id="ARBA00004443"/>
    </source>
</evidence>
<dbReference type="Proteomes" id="UP000790347">
    <property type="component" value="Unassembled WGS sequence"/>
</dbReference>
<keyword evidence="9" id="KW-0496">Mitochondrion</keyword>
<organism evidence="15 16">
    <name type="scientific">Dermatophagoides farinae</name>
    <name type="common">American house dust mite</name>
    <dbReference type="NCBI Taxonomy" id="6954"/>
    <lineage>
        <taxon>Eukaryota</taxon>
        <taxon>Metazoa</taxon>
        <taxon>Ecdysozoa</taxon>
        <taxon>Arthropoda</taxon>
        <taxon>Chelicerata</taxon>
        <taxon>Arachnida</taxon>
        <taxon>Acari</taxon>
        <taxon>Acariformes</taxon>
        <taxon>Sarcoptiformes</taxon>
        <taxon>Astigmata</taxon>
        <taxon>Psoroptidia</taxon>
        <taxon>Analgoidea</taxon>
        <taxon>Pyroglyphidae</taxon>
        <taxon>Dermatophagoidinae</taxon>
        <taxon>Dermatophagoides</taxon>
    </lineage>
</organism>
<evidence type="ECO:0000256" key="9">
    <source>
        <dbReference type="ARBA" id="ARBA00023128"/>
    </source>
</evidence>
<evidence type="ECO:0000256" key="1">
    <source>
        <dbReference type="ARBA" id="ARBA00003195"/>
    </source>
</evidence>
<dbReference type="PIRSF" id="PIRSF005822">
    <property type="entry name" value="NDUA2"/>
    <property type="match status" value="1"/>
</dbReference>
<dbReference type="InterPro" id="IPR036249">
    <property type="entry name" value="Thioredoxin-like_sf"/>
</dbReference>
<dbReference type="Pfam" id="PF05047">
    <property type="entry name" value="L51_S25_CI-B8"/>
    <property type="match status" value="1"/>
</dbReference>
<reference evidence="14" key="3">
    <citation type="journal article" date="2021" name="World Allergy Organ. J.">
        <title>Chromosome-level assembly of Dermatophagoides farinae genome and transcriptome reveals two novel allergens Der f 37 and Der f 39.</title>
        <authorList>
            <person name="Chen J."/>
            <person name="Cai Z."/>
            <person name="Fan D."/>
            <person name="Hu J."/>
            <person name="Hou Y."/>
            <person name="He Y."/>
            <person name="Zhang Z."/>
            <person name="Zhao Z."/>
            <person name="Gao P."/>
            <person name="Hu W."/>
            <person name="Sun J."/>
            <person name="Li J."/>
            <person name="Ji K."/>
        </authorList>
    </citation>
    <scope>NUCLEOTIDE SEQUENCE</scope>
    <source>
        <strain evidence="14">JKM2019</strain>
    </source>
</reference>
<dbReference type="GO" id="GO:0005743">
    <property type="term" value="C:mitochondrial inner membrane"/>
    <property type="evidence" value="ECO:0007669"/>
    <property type="project" value="UniProtKB-SubCell"/>
</dbReference>
<comment type="subcellular location">
    <subcellularLocation>
        <location evidence="2">Mitochondrion inner membrane</location>
        <topology evidence="2">Peripheral membrane protein</topology>
        <orientation evidence="2">Matrix side</orientation>
    </subcellularLocation>
</comment>
<dbReference type="Proteomes" id="UP000828236">
    <property type="component" value="Unassembled WGS sequence"/>
</dbReference>
<keyword evidence="14" id="KW-0687">Ribonucleoprotein</keyword>
<name>A0A922I6L3_DERFA</name>
<evidence type="ECO:0000256" key="7">
    <source>
        <dbReference type="ARBA" id="ARBA00022792"/>
    </source>
</evidence>
<reference evidence="15" key="4">
    <citation type="journal article" date="2022" name="Res Sq">
        <title>Comparative Genomics Reveals Insights into the Divergent Evolution of Astigmatic Mites and Household Pest Adaptations.</title>
        <authorList>
            <person name="Xiong Q."/>
            <person name="Wan A.T.-Y."/>
            <person name="Liu X.-Y."/>
            <person name="Fung C.S.-H."/>
            <person name="Xiao X."/>
            <person name="Malainual N."/>
            <person name="Hou J."/>
            <person name="Wang L."/>
            <person name="Wang M."/>
            <person name="Yang K."/>
            <person name="Cui Y."/>
            <person name="Leung E."/>
            <person name="Nong W."/>
            <person name="Shin S.-K."/>
            <person name="Au S."/>
            <person name="Jeong K.Y."/>
            <person name="Chew F.T."/>
            <person name="Hui J."/>
            <person name="Leung T.F."/>
            <person name="Tungtrongchitr A."/>
            <person name="Zhong N."/>
            <person name="Liu Z."/>
            <person name="Tsui S."/>
        </authorList>
    </citation>
    <scope>NUCLEOTIDE SEQUENCE</scope>
    <source>
        <strain evidence="15">Derf</strain>
        <tissue evidence="15">Whole organism</tissue>
    </source>
</reference>
<evidence type="ECO:0000259" key="13">
    <source>
        <dbReference type="SMART" id="SM00916"/>
    </source>
</evidence>
<dbReference type="PANTHER" id="PTHR12878:SF0">
    <property type="entry name" value="NADH DEHYDROGENASE [UBIQUINONE] 1 ALPHA SUBCOMPLEX SUBUNIT 2"/>
    <property type="match status" value="1"/>
</dbReference>
<evidence type="ECO:0000256" key="8">
    <source>
        <dbReference type="ARBA" id="ARBA00022982"/>
    </source>
</evidence>
<evidence type="ECO:0000256" key="6">
    <source>
        <dbReference type="ARBA" id="ARBA00022660"/>
    </source>
</evidence>
<evidence type="ECO:0000313" key="16">
    <source>
        <dbReference type="Proteomes" id="UP000790347"/>
    </source>
</evidence>
<evidence type="ECO:0000313" key="14">
    <source>
        <dbReference type="EMBL" id="KAH7640483.1"/>
    </source>
</evidence>
<protein>
    <recommendedName>
        <fullName evidence="4">NADH dehydrogenase [ubiquinone] 1 alpha subcomplex subunit 2</fullName>
    </recommendedName>
    <alternativeName>
        <fullName evidence="11">Complex I-B8</fullName>
    </alternativeName>
    <alternativeName>
        <fullName evidence="12">NADH-ubiquinone oxidoreductase B8 subunit</fullName>
    </alternativeName>
</protein>
<accession>A0A922I6L3</accession>
<dbReference type="AlphaFoldDB" id="A0A922I6L3"/>
<dbReference type="SMART" id="SM00916">
    <property type="entry name" value="L51_S25_CI-B8"/>
    <property type="match status" value="1"/>
</dbReference>
<feature type="domain" description="Ribosomal protein/NADH dehydrogenase" evidence="13">
    <location>
        <begin position="21"/>
        <end position="92"/>
    </location>
</feature>
<comment type="caution">
    <text evidence="15">The sequence shown here is derived from an EMBL/GenBank/DDBJ whole genome shotgun (WGS) entry which is preliminary data.</text>
</comment>
<keyword evidence="6" id="KW-0679">Respiratory chain</keyword>
<comment type="function">
    <text evidence="1">Accessory subunit of the mitochondrial membrane respiratory chain NADH dehydrogenase (Complex I), that is believed not to be involved in catalysis. Complex I functions in the transfer of electrons from NADH to the respiratory chain. The immediate electron acceptor for the enzyme is believed to be ubiquinone.</text>
</comment>
<evidence type="ECO:0000256" key="5">
    <source>
        <dbReference type="ARBA" id="ARBA00022448"/>
    </source>
</evidence>
<keyword evidence="5" id="KW-0813">Transport</keyword>
<evidence type="ECO:0000256" key="12">
    <source>
        <dbReference type="ARBA" id="ARBA00032513"/>
    </source>
</evidence>
<evidence type="ECO:0000256" key="10">
    <source>
        <dbReference type="ARBA" id="ARBA00023136"/>
    </source>
</evidence>
<dbReference type="InterPro" id="IPR016464">
    <property type="entry name" value="NADH_Ub_cplx-1_asu_su-2"/>
</dbReference>
<dbReference type="EMBL" id="ASGP02000001">
    <property type="protein sequence ID" value="KAH9525931.1"/>
    <property type="molecule type" value="Genomic_DNA"/>
</dbReference>
<keyword evidence="14" id="KW-0689">Ribosomal protein</keyword>
<dbReference type="OrthoDB" id="10250268at2759"/>
<dbReference type="InterPro" id="IPR007741">
    <property type="entry name" value="Ribosomal_mL43/mS25/NADH_DH"/>
</dbReference>
<sequence length="92" mass="10388">MASKITGKGKILHELRIHLCPNGSTSQGARNFIQEHYANLKKQLPDTPILIREARGIEPKIWARYEFGKEQCIVLSNQNSSSIMSNVKQLIV</sequence>